<evidence type="ECO:0000256" key="1">
    <source>
        <dbReference type="SAM" id="MobiDB-lite"/>
    </source>
</evidence>
<comment type="caution">
    <text evidence="2">The sequence shown here is derived from an EMBL/GenBank/DDBJ whole genome shotgun (WGS) entry which is preliminary data.</text>
</comment>
<sequence>MDEMRPRGEMPGAVGWDGVERRRQPDPRARSAVGAGMPAWRDPARMSGALLAAAGAGITVEVLRFLAAHLEVSWH</sequence>
<dbReference type="EMBL" id="BSSA01000066">
    <property type="protein sequence ID" value="GLW75456.1"/>
    <property type="molecule type" value="Genomic_DNA"/>
</dbReference>
<accession>A0A9W6QIB8</accession>
<dbReference type="Proteomes" id="UP001165041">
    <property type="component" value="Unassembled WGS sequence"/>
</dbReference>
<feature type="compositionally biased region" description="Basic and acidic residues" evidence="1">
    <location>
        <begin position="18"/>
        <end position="29"/>
    </location>
</feature>
<evidence type="ECO:0000313" key="3">
    <source>
        <dbReference type="Proteomes" id="UP001165041"/>
    </source>
</evidence>
<evidence type="ECO:0000313" key="2">
    <source>
        <dbReference type="EMBL" id="GLW75456.1"/>
    </source>
</evidence>
<name>A0A9W6QIB8_9ACTN</name>
<reference evidence="2" key="1">
    <citation type="submission" date="2023-02" db="EMBL/GenBank/DDBJ databases">
        <title>Kitasatospora phosalacinea NBRC 14627.</title>
        <authorList>
            <person name="Ichikawa N."/>
            <person name="Sato H."/>
            <person name="Tonouchi N."/>
        </authorList>
    </citation>
    <scope>NUCLEOTIDE SEQUENCE</scope>
    <source>
        <strain evidence="2">NBRC 14627</strain>
    </source>
</reference>
<dbReference type="RefSeq" id="WP_285740978.1">
    <property type="nucleotide sequence ID" value="NZ_BSSA01000066.1"/>
</dbReference>
<organism evidence="2 3">
    <name type="scientific">Kitasatospora phosalacinea</name>
    <dbReference type="NCBI Taxonomy" id="2065"/>
    <lineage>
        <taxon>Bacteria</taxon>
        <taxon>Bacillati</taxon>
        <taxon>Actinomycetota</taxon>
        <taxon>Actinomycetes</taxon>
        <taxon>Kitasatosporales</taxon>
        <taxon>Streptomycetaceae</taxon>
        <taxon>Kitasatospora</taxon>
    </lineage>
</organism>
<protein>
    <submittedName>
        <fullName evidence="2">Uncharacterized protein</fullName>
    </submittedName>
</protein>
<proteinExistence type="predicted"/>
<feature type="region of interest" description="Disordered" evidence="1">
    <location>
        <begin position="1"/>
        <end position="38"/>
    </location>
</feature>
<gene>
    <name evidence="2" type="ORF">Kpho02_77530</name>
</gene>
<dbReference type="AlphaFoldDB" id="A0A9W6QIB8"/>